<keyword evidence="8" id="KW-1185">Reference proteome</keyword>
<name>A0A0D5LK47_MAREN</name>
<keyword evidence="3 5" id="KW-1133">Transmembrane helix</keyword>
<dbReference type="Gene3D" id="2.40.50.140">
    <property type="entry name" value="Nucleic acid-binding proteins"/>
    <property type="match status" value="1"/>
</dbReference>
<dbReference type="RefSeq" id="WP_045679141.1">
    <property type="nucleotide sequence ID" value="NZ_CP010803.1"/>
</dbReference>
<organism evidence="7 8">
    <name type="scientific">Martelella endophytica</name>
    <dbReference type="NCBI Taxonomy" id="1486262"/>
    <lineage>
        <taxon>Bacteria</taxon>
        <taxon>Pseudomonadati</taxon>
        <taxon>Pseudomonadota</taxon>
        <taxon>Alphaproteobacteria</taxon>
        <taxon>Hyphomicrobiales</taxon>
        <taxon>Aurantimonadaceae</taxon>
        <taxon>Martelella</taxon>
    </lineage>
</organism>
<dbReference type="Proteomes" id="UP000032611">
    <property type="component" value="Chromosome"/>
</dbReference>
<keyword evidence="2 5" id="KW-0812">Transmembrane</keyword>
<sequence length="154" mass="16486">MDLVGIISSTGPWGWIIAGLLLLVAELIVPGVFLMWIGIAALVLGILSLVLWPFGFWGWQLQLLLFAVFTAASIIIGRRVLSNHDTASDQPFLNQRAAGLVGRTAVLIEPIDGGRGRIKLDDTIWVVEGPDLAAGTHVRIVSGDGRNLTVAPVE</sequence>
<dbReference type="OrthoDB" id="9810336at2"/>
<dbReference type="InterPro" id="IPR012340">
    <property type="entry name" value="NA-bd_OB-fold"/>
</dbReference>
<accession>A0A0D5LK47</accession>
<keyword evidence="4 5" id="KW-0472">Membrane</keyword>
<dbReference type="InterPro" id="IPR052165">
    <property type="entry name" value="Membrane_assoc_protease"/>
</dbReference>
<evidence type="ECO:0000256" key="1">
    <source>
        <dbReference type="ARBA" id="ARBA00004141"/>
    </source>
</evidence>
<evidence type="ECO:0000256" key="3">
    <source>
        <dbReference type="ARBA" id="ARBA00022989"/>
    </source>
</evidence>
<dbReference type="EMBL" id="CP010803">
    <property type="protein sequence ID" value="AJY44564.1"/>
    <property type="molecule type" value="Genomic_DNA"/>
</dbReference>
<evidence type="ECO:0000313" key="8">
    <source>
        <dbReference type="Proteomes" id="UP000032611"/>
    </source>
</evidence>
<dbReference type="AlphaFoldDB" id="A0A0D5LK47"/>
<dbReference type="InterPro" id="IPR002810">
    <property type="entry name" value="NfeD-like_C"/>
</dbReference>
<comment type="subcellular location">
    <subcellularLocation>
        <location evidence="1">Membrane</location>
        <topology evidence="1">Multi-pass membrane protein</topology>
    </subcellularLocation>
</comment>
<dbReference type="PANTHER" id="PTHR33507">
    <property type="entry name" value="INNER MEMBRANE PROTEIN YBBJ"/>
    <property type="match status" value="1"/>
</dbReference>
<evidence type="ECO:0000259" key="6">
    <source>
        <dbReference type="Pfam" id="PF01957"/>
    </source>
</evidence>
<evidence type="ECO:0000256" key="4">
    <source>
        <dbReference type="ARBA" id="ARBA00023136"/>
    </source>
</evidence>
<dbReference type="HOGENOM" id="CLU_116732_4_3_5"/>
<feature type="transmembrane region" description="Helical" evidence="5">
    <location>
        <begin position="61"/>
        <end position="81"/>
    </location>
</feature>
<feature type="transmembrane region" description="Helical" evidence="5">
    <location>
        <begin position="12"/>
        <end position="29"/>
    </location>
</feature>
<reference evidence="7 8" key="1">
    <citation type="journal article" date="2015" name="Genome Announc.">
        <title>Complete genome sequence of Martelella endophytica YC6887, which has antifungal activity associated with a halophyte.</title>
        <authorList>
            <person name="Khan A."/>
            <person name="Khan H."/>
            <person name="Chung E.J."/>
            <person name="Hossain M.T."/>
            <person name="Chung Y.R."/>
        </authorList>
    </citation>
    <scope>NUCLEOTIDE SEQUENCE [LARGE SCALE GENOMIC DNA]</scope>
    <source>
        <strain evidence="7">YC6887</strain>
    </source>
</reference>
<evidence type="ECO:0000256" key="5">
    <source>
        <dbReference type="SAM" id="Phobius"/>
    </source>
</evidence>
<proteinExistence type="predicted"/>
<feature type="domain" description="NfeD-like C-terminal" evidence="6">
    <location>
        <begin position="98"/>
        <end position="152"/>
    </location>
</feature>
<dbReference type="KEGG" id="mey:TM49_00935"/>
<evidence type="ECO:0000256" key="2">
    <source>
        <dbReference type="ARBA" id="ARBA00022692"/>
    </source>
</evidence>
<evidence type="ECO:0000313" key="7">
    <source>
        <dbReference type="EMBL" id="AJY44564.1"/>
    </source>
</evidence>
<dbReference type="GO" id="GO:0005886">
    <property type="term" value="C:plasma membrane"/>
    <property type="evidence" value="ECO:0007669"/>
    <property type="project" value="TreeGrafter"/>
</dbReference>
<gene>
    <name evidence="7" type="ORF">TM49_00935</name>
</gene>
<dbReference type="PANTHER" id="PTHR33507:SF3">
    <property type="entry name" value="INNER MEMBRANE PROTEIN YBBJ"/>
    <property type="match status" value="1"/>
</dbReference>
<dbReference type="STRING" id="1486262.TM49_00935"/>
<dbReference type="PATRIC" id="fig|1486262.3.peg.192"/>
<protein>
    <submittedName>
        <fullName evidence="7">Membrane protein</fullName>
    </submittedName>
</protein>
<feature type="transmembrane region" description="Helical" evidence="5">
    <location>
        <begin position="36"/>
        <end position="55"/>
    </location>
</feature>
<dbReference type="Pfam" id="PF01957">
    <property type="entry name" value="NfeD"/>
    <property type="match status" value="1"/>
</dbReference>